<organism evidence="1 2">
    <name type="scientific">Leucothrix pacifica</name>
    <dbReference type="NCBI Taxonomy" id="1247513"/>
    <lineage>
        <taxon>Bacteria</taxon>
        <taxon>Pseudomonadati</taxon>
        <taxon>Pseudomonadota</taxon>
        <taxon>Gammaproteobacteria</taxon>
        <taxon>Thiotrichales</taxon>
        <taxon>Thiotrichaceae</taxon>
        <taxon>Leucothrix</taxon>
    </lineage>
</organism>
<proteinExistence type="predicted"/>
<feature type="non-terminal residue" evidence="1">
    <location>
        <position position="194"/>
    </location>
</feature>
<keyword evidence="2" id="KW-1185">Reference proteome</keyword>
<name>A0A317CFQ0_9GAMM</name>
<gene>
    <name evidence="1" type="ORF">DKW60_10450</name>
</gene>
<dbReference type="AlphaFoldDB" id="A0A317CFQ0"/>
<evidence type="ECO:0000313" key="1">
    <source>
        <dbReference type="EMBL" id="PWQ97375.1"/>
    </source>
</evidence>
<dbReference type="EMBL" id="QGKM01000026">
    <property type="protein sequence ID" value="PWQ97375.1"/>
    <property type="molecule type" value="Genomic_DNA"/>
</dbReference>
<sequence>MQQVGIYEQLITQLIESHLDRDRFYIGDRQLESADASIWLSRFLSNILEFAIKAIPKGDDQLQKQIEFSNELLMWLKGKFQDEDFFEENLLDTQGKILTAIYELENPVSSDLRKYVENIFPLTGLTQSELFCGSNAGLSLESELKREILSADKIYWLVSFIKWAGIRIFCKELEAFTNSGRELKIITTYMNASQ</sequence>
<accession>A0A317CFQ0</accession>
<comment type="caution">
    <text evidence="1">The sequence shown here is derived from an EMBL/GenBank/DDBJ whole genome shotgun (WGS) entry which is preliminary data.</text>
</comment>
<dbReference type="Proteomes" id="UP000245539">
    <property type="component" value="Unassembled WGS sequence"/>
</dbReference>
<protein>
    <submittedName>
        <fullName evidence="1">DUF3427 domain-containing protein</fullName>
    </submittedName>
</protein>
<evidence type="ECO:0000313" key="2">
    <source>
        <dbReference type="Proteomes" id="UP000245539"/>
    </source>
</evidence>
<reference evidence="1 2" key="1">
    <citation type="submission" date="2018-05" db="EMBL/GenBank/DDBJ databases">
        <title>Leucothrix arctica sp. nov., isolated from Arctic seawater.</title>
        <authorList>
            <person name="Choi A."/>
            <person name="Baek K."/>
        </authorList>
    </citation>
    <scope>NUCLEOTIDE SEQUENCE [LARGE SCALE GENOMIC DNA]</scope>
    <source>
        <strain evidence="1 2">JCM 18388</strain>
    </source>
</reference>